<evidence type="ECO:0000313" key="2">
    <source>
        <dbReference type="EMBL" id="KTR94331.1"/>
    </source>
</evidence>
<protein>
    <recommendedName>
        <fullName evidence="4">ParB/Sulfiredoxin domain-containing protein</fullName>
    </recommendedName>
</protein>
<dbReference type="PATRIC" id="fig|2033.6.peg.2956"/>
<gene>
    <name evidence="2" type="ORF">NS220_09290</name>
</gene>
<feature type="region of interest" description="Disordered" evidence="1">
    <location>
        <begin position="278"/>
        <end position="362"/>
    </location>
</feature>
<evidence type="ECO:0000256" key="1">
    <source>
        <dbReference type="SAM" id="MobiDB-lite"/>
    </source>
</evidence>
<evidence type="ECO:0008006" key="4">
    <source>
        <dbReference type="Google" id="ProtNLM"/>
    </source>
</evidence>
<dbReference type="EMBL" id="LDRT01000056">
    <property type="protein sequence ID" value="KTR94331.1"/>
    <property type="molecule type" value="Genomic_DNA"/>
</dbReference>
<dbReference type="Proteomes" id="UP000075025">
    <property type="component" value="Unassembled WGS sequence"/>
</dbReference>
<sequence>MNYLWAEADVKEVATLILRDQYVDNELPLVVKEDDRFILLEGNRRVSALLALLTPALAPAHQDEIERLRKRYAIEAENLPRRIRAMVLPDRTTAAPILARLHIGQSKKPWSLDEQAKFVIAQLTGSTTLDQLRAALPAIKDVPRVVRMGRVRQRLRTTHYSSAELTDYVAGPKLTMSAFEYAYRNSTIQGLIGLRFDDQARVVQWASTQDELGALERLLTGFMTNEVNTRRGLKAGTAEYEKLLREMRGMPDAESEAPSGGNSPQRTEEALFLADGDGMRSDEDVTEDAQVEASALELSSGDHLEGDSGGENGDIQTKDEDAADDSGSLQSNDATPDPEEDGFELEDELAGRRGRGPSRPGTLVHLNMTGVDERALPVTLQHRWRELRQINVKDFPAAATMLIRSLIEASIKEHFGLGNGIEVTGMLSQVMVRVTSEYKSNGQLSHAIATLNRVKNDASTVPGSGRWFNLVSHSVNTDVTGEQVHQAWRVVFPLVRFMLIERPSPS</sequence>
<accession>A0A147EWY1</accession>
<feature type="compositionally biased region" description="Acidic residues" evidence="1">
    <location>
        <begin position="336"/>
        <end position="348"/>
    </location>
</feature>
<name>A0A147EWY1_MICTE</name>
<evidence type="ECO:0000313" key="3">
    <source>
        <dbReference type="Proteomes" id="UP000075025"/>
    </source>
</evidence>
<dbReference type="AlphaFoldDB" id="A0A147EWY1"/>
<proteinExistence type="predicted"/>
<comment type="caution">
    <text evidence="2">The sequence shown here is derived from an EMBL/GenBank/DDBJ whole genome shotgun (WGS) entry which is preliminary data.</text>
</comment>
<organism evidence="2 3">
    <name type="scientific">Microbacterium testaceum</name>
    <name type="common">Aureobacterium testaceum</name>
    <name type="synonym">Brevibacterium testaceum</name>
    <dbReference type="NCBI Taxonomy" id="2033"/>
    <lineage>
        <taxon>Bacteria</taxon>
        <taxon>Bacillati</taxon>
        <taxon>Actinomycetota</taxon>
        <taxon>Actinomycetes</taxon>
        <taxon>Micrococcales</taxon>
        <taxon>Microbacteriaceae</taxon>
        <taxon>Microbacterium</taxon>
    </lineage>
</organism>
<reference evidence="2 3" key="1">
    <citation type="journal article" date="2016" name="Front. Microbiol.">
        <title>Genomic Resource of Rice Seed Associated Bacteria.</title>
        <authorList>
            <person name="Midha S."/>
            <person name="Bansal K."/>
            <person name="Sharma S."/>
            <person name="Kumar N."/>
            <person name="Patil P.P."/>
            <person name="Chaudhry V."/>
            <person name="Patil P.B."/>
        </authorList>
    </citation>
    <scope>NUCLEOTIDE SEQUENCE [LARGE SCALE GENOMIC DNA]</scope>
    <source>
        <strain evidence="2 3">NS220</strain>
    </source>
</reference>